<accession>A0ABD0YIP8</accession>
<evidence type="ECO:0000313" key="2">
    <source>
        <dbReference type="Proteomes" id="UP001558652"/>
    </source>
</evidence>
<dbReference type="Proteomes" id="UP001558652">
    <property type="component" value="Unassembled WGS sequence"/>
</dbReference>
<organism evidence="1 2">
    <name type="scientific">Ranatra chinensis</name>
    <dbReference type="NCBI Taxonomy" id="642074"/>
    <lineage>
        <taxon>Eukaryota</taxon>
        <taxon>Metazoa</taxon>
        <taxon>Ecdysozoa</taxon>
        <taxon>Arthropoda</taxon>
        <taxon>Hexapoda</taxon>
        <taxon>Insecta</taxon>
        <taxon>Pterygota</taxon>
        <taxon>Neoptera</taxon>
        <taxon>Paraneoptera</taxon>
        <taxon>Hemiptera</taxon>
        <taxon>Heteroptera</taxon>
        <taxon>Panheteroptera</taxon>
        <taxon>Nepomorpha</taxon>
        <taxon>Nepidae</taxon>
        <taxon>Ranatrinae</taxon>
        <taxon>Ranatra</taxon>
    </lineage>
</organism>
<sequence length="122" mass="14171">RKSKRANANKVTVYKRILKRTLTYGIKLWDSVKKENNDQIQSFQSKFLRTILNASGNVFNQTIHHDLKIPAVHETIQSRCKSFHSKLENHPNIFANAVASITHPLNPSRRLKRRWPSDLLAE</sequence>
<dbReference type="AlphaFoldDB" id="A0ABD0YIP8"/>
<proteinExistence type="predicted"/>
<feature type="non-terminal residue" evidence="1">
    <location>
        <position position="1"/>
    </location>
</feature>
<gene>
    <name evidence="1" type="ORF">AAG570_003662</name>
</gene>
<keyword evidence="2" id="KW-1185">Reference proteome</keyword>
<protein>
    <submittedName>
        <fullName evidence="1">Uncharacterized protein</fullName>
    </submittedName>
</protein>
<name>A0ABD0YIP8_9HEMI</name>
<dbReference type="EMBL" id="JBFDAA010000014">
    <property type="protein sequence ID" value="KAL1122257.1"/>
    <property type="molecule type" value="Genomic_DNA"/>
</dbReference>
<comment type="caution">
    <text evidence="1">The sequence shown here is derived from an EMBL/GenBank/DDBJ whole genome shotgun (WGS) entry which is preliminary data.</text>
</comment>
<evidence type="ECO:0000313" key="1">
    <source>
        <dbReference type="EMBL" id="KAL1122257.1"/>
    </source>
</evidence>
<reference evidence="1 2" key="1">
    <citation type="submission" date="2024-07" db="EMBL/GenBank/DDBJ databases">
        <title>Chromosome-level genome assembly of the water stick insect Ranatra chinensis (Heteroptera: Nepidae).</title>
        <authorList>
            <person name="Liu X."/>
        </authorList>
    </citation>
    <scope>NUCLEOTIDE SEQUENCE [LARGE SCALE GENOMIC DNA]</scope>
    <source>
        <strain evidence="1">Cailab_2021Rc</strain>
        <tissue evidence="1">Muscle</tissue>
    </source>
</reference>